<sequence>MLGGCFSTTDSDNIASKGVWSRMTAQSDGKNTEITVELNVENDVGTNIQLANNESLIAQLGQQQKELNESNVLANVSYSTNFATSQDGSVATVTFNRDDGSVLTSTATIPDSFTINQPLENQSAGKNDRVNVDWTTTSGETNIDIRLTATCTFKSSGLPRTITQDFNSVGDTGAYSINLSNISGLQSADLDQTKDCSSTVTLWRKMKGKADSKLAAGSLATGIQKRQSKTFLIKLDR</sequence>
<dbReference type="AlphaFoldDB" id="A0A4Q0YN63"/>
<accession>A0A4Q0YN63</accession>
<evidence type="ECO:0000313" key="2">
    <source>
        <dbReference type="Proteomes" id="UP000290287"/>
    </source>
</evidence>
<reference evidence="1 2" key="1">
    <citation type="submission" date="2017-10" db="EMBL/GenBank/DDBJ databases">
        <title>Nyctiphanis sp. nov., isolated from the stomach of the euphausiid Nyctiphanes simplex (Hansen, 1911) in the Gulf of California.</title>
        <authorList>
            <person name="Gomez-Gil B."/>
            <person name="Aguilar-Mendez M."/>
            <person name="Lopez-Cortes A."/>
            <person name="Gomez-Gutierrez J."/>
            <person name="Roque A."/>
            <person name="Lang E."/>
            <person name="Gonzalez-Castillo A."/>
        </authorList>
    </citation>
    <scope>NUCLEOTIDE SEQUENCE [LARGE SCALE GENOMIC DNA]</scope>
    <source>
        <strain evidence="1 2">CAIM 600</strain>
    </source>
</reference>
<comment type="caution">
    <text evidence="1">The sequence shown here is derived from an EMBL/GenBank/DDBJ whole genome shotgun (WGS) entry which is preliminary data.</text>
</comment>
<proteinExistence type="predicted"/>
<gene>
    <name evidence="1" type="ORF">CS022_16225</name>
</gene>
<evidence type="ECO:0000313" key="1">
    <source>
        <dbReference type="EMBL" id="RXJ72370.1"/>
    </source>
</evidence>
<protein>
    <submittedName>
        <fullName evidence="1">Uncharacterized protein</fullName>
    </submittedName>
</protein>
<keyword evidence="2" id="KW-1185">Reference proteome</keyword>
<name>A0A4Q0YN63_9GAMM</name>
<organism evidence="1 2">
    <name type="scientific">Veronia nyctiphanis</name>
    <dbReference type="NCBI Taxonomy" id="1278244"/>
    <lineage>
        <taxon>Bacteria</taxon>
        <taxon>Pseudomonadati</taxon>
        <taxon>Pseudomonadota</taxon>
        <taxon>Gammaproteobacteria</taxon>
        <taxon>Vibrionales</taxon>
        <taxon>Vibrionaceae</taxon>
        <taxon>Veronia</taxon>
    </lineage>
</organism>
<dbReference type="Proteomes" id="UP000290287">
    <property type="component" value="Unassembled WGS sequence"/>
</dbReference>
<dbReference type="EMBL" id="PEIB01000022">
    <property type="protein sequence ID" value="RXJ72370.1"/>
    <property type="molecule type" value="Genomic_DNA"/>
</dbReference>